<name>A0ABP0SVA4_9DINO</name>
<keyword evidence="3" id="KW-1185">Reference proteome</keyword>
<reference evidence="2 3" key="1">
    <citation type="submission" date="2024-02" db="EMBL/GenBank/DDBJ databases">
        <authorList>
            <person name="Chen Y."/>
            <person name="Shah S."/>
            <person name="Dougan E. K."/>
            <person name="Thang M."/>
            <person name="Chan C."/>
        </authorList>
    </citation>
    <scope>NUCLEOTIDE SEQUENCE [LARGE SCALE GENOMIC DNA]</scope>
</reference>
<evidence type="ECO:0000313" key="3">
    <source>
        <dbReference type="Proteomes" id="UP001642484"/>
    </source>
</evidence>
<feature type="region of interest" description="Disordered" evidence="1">
    <location>
        <begin position="143"/>
        <end position="179"/>
    </location>
</feature>
<sequence>MGCGASSVDAAELAKPRMDVRALVDSHQRHLIRLRPGRVASRCEELKKPNRSEDFSALLPMRIVEDETDFDTSEEMEHRSSYNTMRWPLPVSDHHVPMPPNRSSHDHHLLQLHVYMGKIQQDPHHITRAAQIKLGMHELRLELAPSPAPPDGPSPKHLTPDSEMLRRDPWMVNSPQLLT</sequence>
<evidence type="ECO:0000313" key="2">
    <source>
        <dbReference type="EMBL" id="CAK9116135.1"/>
    </source>
</evidence>
<dbReference type="Proteomes" id="UP001642484">
    <property type="component" value="Unassembled WGS sequence"/>
</dbReference>
<feature type="compositionally biased region" description="Basic and acidic residues" evidence="1">
    <location>
        <begin position="158"/>
        <end position="169"/>
    </location>
</feature>
<gene>
    <name evidence="2" type="ORF">CCMP2556_LOCUS53801</name>
</gene>
<accession>A0ABP0SVA4</accession>
<comment type="caution">
    <text evidence="2">The sequence shown here is derived from an EMBL/GenBank/DDBJ whole genome shotgun (WGS) entry which is preliminary data.</text>
</comment>
<dbReference type="EMBL" id="CAXAMN010028328">
    <property type="protein sequence ID" value="CAK9116135.1"/>
    <property type="molecule type" value="Genomic_DNA"/>
</dbReference>
<proteinExistence type="predicted"/>
<protein>
    <submittedName>
        <fullName evidence="2">Uncharacterized protein</fullName>
    </submittedName>
</protein>
<organism evidence="2 3">
    <name type="scientific">Durusdinium trenchii</name>
    <dbReference type="NCBI Taxonomy" id="1381693"/>
    <lineage>
        <taxon>Eukaryota</taxon>
        <taxon>Sar</taxon>
        <taxon>Alveolata</taxon>
        <taxon>Dinophyceae</taxon>
        <taxon>Suessiales</taxon>
        <taxon>Symbiodiniaceae</taxon>
        <taxon>Durusdinium</taxon>
    </lineage>
</organism>
<evidence type="ECO:0000256" key="1">
    <source>
        <dbReference type="SAM" id="MobiDB-lite"/>
    </source>
</evidence>